<reference evidence="4 5" key="1">
    <citation type="submission" date="2019-02" db="EMBL/GenBank/DDBJ databases">
        <title>Deep-cultivation of Planctomycetes and their phenomic and genomic characterization uncovers novel biology.</title>
        <authorList>
            <person name="Wiegand S."/>
            <person name="Jogler M."/>
            <person name="Boedeker C."/>
            <person name="Pinto D."/>
            <person name="Vollmers J."/>
            <person name="Rivas-Marin E."/>
            <person name="Kohn T."/>
            <person name="Peeters S.H."/>
            <person name="Heuer A."/>
            <person name="Rast P."/>
            <person name="Oberbeckmann S."/>
            <person name="Bunk B."/>
            <person name="Jeske O."/>
            <person name="Meyerdierks A."/>
            <person name="Storesund J.E."/>
            <person name="Kallscheuer N."/>
            <person name="Luecker S."/>
            <person name="Lage O.M."/>
            <person name="Pohl T."/>
            <person name="Merkel B.J."/>
            <person name="Hornburger P."/>
            <person name="Mueller R.-W."/>
            <person name="Bruemmer F."/>
            <person name="Labrenz M."/>
            <person name="Spormann A.M."/>
            <person name="Op den Camp H."/>
            <person name="Overmann J."/>
            <person name="Amann R."/>
            <person name="Jetten M.S.M."/>
            <person name="Mascher T."/>
            <person name="Medema M.H."/>
            <person name="Devos D.P."/>
            <person name="Kaster A.-K."/>
            <person name="Ovreas L."/>
            <person name="Rohde M."/>
            <person name="Galperin M.Y."/>
            <person name="Jogler C."/>
        </authorList>
    </citation>
    <scope>NUCLEOTIDE SEQUENCE [LARGE SCALE GENOMIC DNA]</scope>
    <source>
        <strain evidence="4 5">I41</strain>
    </source>
</reference>
<dbReference type="Gene3D" id="3.60.21.10">
    <property type="match status" value="1"/>
</dbReference>
<dbReference type="InterPro" id="IPR029052">
    <property type="entry name" value="Metallo-depent_PP-like"/>
</dbReference>
<protein>
    <submittedName>
        <fullName evidence="4">Calcineurin-like phosphoesterase</fullName>
    </submittedName>
</protein>
<dbReference type="EMBL" id="CP036339">
    <property type="protein sequence ID" value="QDT72748.1"/>
    <property type="molecule type" value="Genomic_DNA"/>
</dbReference>
<gene>
    <name evidence="4" type="ORF">I41_19310</name>
</gene>
<keyword evidence="2" id="KW-0378">Hydrolase</keyword>
<evidence type="ECO:0000256" key="1">
    <source>
        <dbReference type="ARBA" id="ARBA00022729"/>
    </source>
</evidence>
<dbReference type="KEGG" id="llh:I41_19310"/>
<dbReference type="Pfam" id="PF00149">
    <property type="entry name" value="Metallophos"/>
    <property type="match status" value="1"/>
</dbReference>
<dbReference type="InterPro" id="IPR004843">
    <property type="entry name" value="Calcineurin-like_PHP"/>
</dbReference>
<dbReference type="InterPro" id="IPR051558">
    <property type="entry name" value="Metallophosphoesterase_PAP"/>
</dbReference>
<sequence length="347" mass="38437">MAMTDNLSAPITRREAIRRAVIFSSGAWAATRFGALQANEAATALTGGIHLLALGDYGTKGNEAQTSVARQMAAFADGLGQPLTAVLALGDNFYNTITPGRIEREFEEMYAAESLPCPFYVCAGNHDYGTAKYDFQAGKLELQLDYAKEHPDSRWKFPSKWYTVELPSAENPLVKIIVLDGSFWEGGLTPQEKIEQRRFFKAELAKGTRAPWTWMVNHYPLFSETVDRGDNQQLIREWGPLLQEHDVSIAFAGHDHTLQHLQVEGYQPSFIVSGAGGARLYDCRVSDRGFVNNQVFGFNHVHVTPELLTVQFIDAKGRQLHAFTRDRAGQVEVVTQQRAAATAEAAG</sequence>
<organism evidence="4 5">
    <name type="scientific">Lacipirellula limnantheis</name>
    <dbReference type="NCBI Taxonomy" id="2528024"/>
    <lineage>
        <taxon>Bacteria</taxon>
        <taxon>Pseudomonadati</taxon>
        <taxon>Planctomycetota</taxon>
        <taxon>Planctomycetia</taxon>
        <taxon>Pirellulales</taxon>
        <taxon>Lacipirellulaceae</taxon>
        <taxon>Lacipirellula</taxon>
    </lineage>
</organism>
<proteinExistence type="predicted"/>
<dbReference type="SUPFAM" id="SSF56300">
    <property type="entry name" value="Metallo-dependent phosphatases"/>
    <property type="match status" value="1"/>
</dbReference>
<evidence type="ECO:0000313" key="4">
    <source>
        <dbReference type="EMBL" id="QDT72748.1"/>
    </source>
</evidence>
<dbReference type="RefSeq" id="WP_145432286.1">
    <property type="nucleotide sequence ID" value="NZ_CP036339.1"/>
</dbReference>
<dbReference type="PANTHER" id="PTHR10161:SF14">
    <property type="entry name" value="TARTRATE-RESISTANT ACID PHOSPHATASE TYPE 5"/>
    <property type="match status" value="1"/>
</dbReference>
<evidence type="ECO:0000313" key="5">
    <source>
        <dbReference type="Proteomes" id="UP000317909"/>
    </source>
</evidence>
<keyword evidence="1" id="KW-0732">Signal</keyword>
<evidence type="ECO:0000259" key="3">
    <source>
        <dbReference type="Pfam" id="PF00149"/>
    </source>
</evidence>
<dbReference type="OrthoDB" id="9804511at2"/>
<evidence type="ECO:0000256" key="2">
    <source>
        <dbReference type="ARBA" id="ARBA00022801"/>
    </source>
</evidence>
<feature type="domain" description="Calcineurin-like phosphoesterase" evidence="3">
    <location>
        <begin position="84"/>
        <end position="257"/>
    </location>
</feature>
<keyword evidence="5" id="KW-1185">Reference proteome</keyword>
<dbReference type="AlphaFoldDB" id="A0A517TWJ6"/>
<dbReference type="Proteomes" id="UP000317909">
    <property type="component" value="Chromosome"/>
</dbReference>
<name>A0A517TWJ6_9BACT</name>
<accession>A0A517TWJ6</accession>
<dbReference type="PANTHER" id="PTHR10161">
    <property type="entry name" value="TARTRATE-RESISTANT ACID PHOSPHATASE TYPE 5"/>
    <property type="match status" value="1"/>
</dbReference>
<dbReference type="GO" id="GO:0016787">
    <property type="term" value="F:hydrolase activity"/>
    <property type="evidence" value="ECO:0007669"/>
    <property type="project" value="UniProtKB-KW"/>
</dbReference>